<proteinExistence type="predicted"/>
<reference evidence="1" key="2">
    <citation type="journal article" date="2014" name="ISME J.">
        <title>Microbial stratification in low pH oxic and suboxic macroscopic growths along an acid mine drainage.</title>
        <authorList>
            <person name="Mendez-Garcia C."/>
            <person name="Mesa V."/>
            <person name="Sprenger R.R."/>
            <person name="Richter M."/>
            <person name="Diez M.S."/>
            <person name="Solano J."/>
            <person name="Bargiela R."/>
            <person name="Golyshina O.V."/>
            <person name="Manteca A."/>
            <person name="Ramos J.L."/>
            <person name="Gallego J.R."/>
            <person name="Llorente I."/>
            <person name="Martins Dos Santos V.A."/>
            <person name="Jensen O.N."/>
            <person name="Pelaez A.I."/>
            <person name="Sanchez J."/>
            <person name="Ferrer M."/>
        </authorList>
    </citation>
    <scope>NUCLEOTIDE SEQUENCE</scope>
</reference>
<comment type="caution">
    <text evidence="1">The sequence shown here is derived from an EMBL/GenBank/DDBJ whole genome shotgun (WGS) entry which is preliminary data.</text>
</comment>
<evidence type="ECO:0000313" key="1">
    <source>
        <dbReference type="EMBL" id="EQD27722.1"/>
    </source>
</evidence>
<name>T0Y795_9ZZZZ</name>
<organism evidence="1">
    <name type="scientific">mine drainage metagenome</name>
    <dbReference type="NCBI Taxonomy" id="410659"/>
    <lineage>
        <taxon>unclassified sequences</taxon>
        <taxon>metagenomes</taxon>
        <taxon>ecological metagenomes</taxon>
    </lineage>
</organism>
<protein>
    <submittedName>
        <fullName evidence="1">DNA repair protein RadC</fullName>
    </submittedName>
</protein>
<sequence>ITAARACVAKRMRRGASLTSPKAARDYLVLRFAELQHEVFCVIYLDSRHA</sequence>
<dbReference type="AlphaFoldDB" id="T0Y795"/>
<dbReference type="EMBL" id="AUZY01012794">
    <property type="protein sequence ID" value="EQD27722.1"/>
    <property type="molecule type" value="Genomic_DNA"/>
</dbReference>
<accession>T0Y795</accession>
<reference evidence="1" key="1">
    <citation type="submission" date="2013-08" db="EMBL/GenBank/DDBJ databases">
        <authorList>
            <person name="Mendez C."/>
            <person name="Richter M."/>
            <person name="Ferrer M."/>
            <person name="Sanchez J."/>
        </authorList>
    </citation>
    <scope>NUCLEOTIDE SEQUENCE</scope>
</reference>
<gene>
    <name evidence="1" type="ORF">B1B_19052</name>
</gene>
<feature type="non-terminal residue" evidence="1">
    <location>
        <position position="1"/>
    </location>
</feature>